<dbReference type="InterPro" id="IPR003656">
    <property type="entry name" value="Znf_BED"/>
</dbReference>
<dbReference type="EMBL" id="JAFNEN010000132">
    <property type="protein sequence ID" value="KAG8192983.1"/>
    <property type="molecule type" value="Genomic_DNA"/>
</dbReference>
<evidence type="ECO:0000259" key="5">
    <source>
        <dbReference type="PROSITE" id="PS50808"/>
    </source>
</evidence>
<reference evidence="6 7" key="1">
    <citation type="journal article" date="2022" name="Nat. Ecol. Evol.">
        <title>A masculinizing supergene underlies an exaggerated male reproductive morph in a spider.</title>
        <authorList>
            <person name="Hendrickx F."/>
            <person name="De Corte Z."/>
            <person name="Sonet G."/>
            <person name="Van Belleghem S.M."/>
            <person name="Kostlbacher S."/>
            <person name="Vangestel C."/>
        </authorList>
    </citation>
    <scope>NUCLEOTIDE SEQUENCE [LARGE SCALE GENOMIC DNA]</scope>
    <source>
        <strain evidence="6">W744_W776</strain>
    </source>
</reference>
<keyword evidence="1" id="KW-0479">Metal-binding</keyword>
<evidence type="ECO:0000313" key="7">
    <source>
        <dbReference type="Proteomes" id="UP000827092"/>
    </source>
</evidence>
<evidence type="ECO:0000256" key="4">
    <source>
        <dbReference type="PROSITE-ProRule" id="PRU00027"/>
    </source>
</evidence>
<keyword evidence="7" id="KW-1185">Reference proteome</keyword>
<dbReference type="GO" id="GO:0003677">
    <property type="term" value="F:DNA binding"/>
    <property type="evidence" value="ECO:0007669"/>
    <property type="project" value="InterPro"/>
</dbReference>
<dbReference type="Proteomes" id="UP000827092">
    <property type="component" value="Unassembled WGS sequence"/>
</dbReference>
<evidence type="ECO:0000313" key="6">
    <source>
        <dbReference type="EMBL" id="KAG8192983.1"/>
    </source>
</evidence>
<dbReference type="AlphaFoldDB" id="A0AAV6VA45"/>
<dbReference type="PROSITE" id="PS50808">
    <property type="entry name" value="ZF_BED"/>
    <property type="match status" value="1"/>
</dbReference>
<dbReference type="GO" id="GO:0008270">
    <property type="term" value="F:zinc ion binding"/>
    <property type="evidence" value="ECO:0007669"/>
    <property type="project" value="UniProtKB-KW"/>
</dbReference>
<name>A0AAV6VA45_9ARAC</name>
<evidence type="ECO:0000256" key="1">
    <source>
        <dbReference type="ARBA" id="ARBA00022723"/>
    </source>
</evidence>
<gene>
    <name evidence="6" type="ORF">JTE90_028103</name>
</gene>
<feature type="domain" description="BED-type" evidence="5">
    <location>
        <begin position="4"/>
        <end position="57"/>
    </location>
</feature>
<sequence>MAGRKKDSIWLHFTEESTTSGKGVKAKCKNCGKVIMGLVARLKKHVAICSPDDSEDFVLKQPVASCSTMNSNDEREAATARPTKRKAVEIERDINALKDTMSAYVVVVPYPPPV</sequence>
<keyword evidence="2 4" id="KW-0863">Zinc-finger</keyword>
<proteinExistence type="predicted"/>
<keyword evidence="3" id="KW-0862">Zinc</keyword>
<evidence type="ECO:0000256" key="3">
    <source>
        <dbReference type="ARBA" id="ARBA00022833"/>
    </source>
</evidence>
<evidence type="ECO:0000256" key="2">
    <source>
        <dbReference type="ARBA" id="ARBA00022771"/>
    </source>
</evidence>
<protein>
    <recommendedName>
        <fullName evidence="5">BED-type domain-containing protein</fullName>
    </recommendedName>
</protein>
<organism evidence="6 7">
    <name type="scientific">Oedothorax gibbosus</name>
    <dbReference type="NCBI Taxonomy" id="931172"/>
    <lineage>
        <taxon>Eukaryota</taxon>
        <taxon>Metazoa</taxon>
        <taxon>Ecdysozoa</taxon>
        <taxon>Arthropoda</taxon>
        <taxon>Chelicerata</taxon>
        <taxon>Arachnida</taxon>
        <taxon>Araneae</taxon>
        <taxon>Araneomorphae</taxon>
        <taxon>Entelegynae</taxon>
        <taxon>Araneoidea</taxon>
        <taxon>Linyphiidae</taxon>
        <taxon>Erigoninae</taxon>
        <taxon>Oedothorax</taxon>
    </lineage>
</organism>
<comment type="caution">
    <text evidence="6">The sequence shown here is derived from an EMBL/GenBank/DDBJ whole genome shotgun (WGS) entry which is preliminary data.</text>
</comment>
<accession>A0AAV6VA45</accession>